<evidence type="ECO:0000256" key="1">
    <source>
        <dbReference type="ARBA" id="ARBA00004173"/>
    </source>
</evidence>
<dbReference type="GO" id="GO:0005762">
    <property type="term" value="C:mitochondrial large ribosomal subunit"/>
    <property type="evidence" value="ECO:0007669"/>
    <property type="project" value="TreeGrafter"/>
</dbReference>
<dbReference type="EMBL" id="GECZ01011741">
    <property type="protein sequence ID" value="JAS58028.1"/>
    <property type="molecule type" value="Transcribed_RNA"/>
</dbReference>
<proteinExistence type="inferred from homology"/>
<dbReference type="InterPro" id="IPR019346">
    <property type="entry name" value="Ribosomal_mL42"/>
</dbReference>
<name>A0A1B6G6G3_9HEMI</name>
<dbReference type="Pfam" id="PF10210">
    <property type="entry name" value="MRP-S32"/>
    <property type="match status" value="1"/>
</dbReference>
<keyword evidence="6" id="KW-0687">Ribonucleoprotein</keyword>
<protein>
    <recommendedName>
        <fullName evidence="7">Large ribosomal subunit protein mL42</fullName>
    </recommendedName>
</protein>
<accession>A0A1B6G6G3</accession>
<keyword evidence="3" id="KW-0809">Transit peptide</keyword>
<organism evidence="8">
    <name type="scientific">Cuerna arida</name>
    <dbReference type="NCBI Taxonomy" id="1464854"/>
    <lineage>
        <taxon>Eukaryota</taxon>
        <taxon>Metazoa</taxon>
        <taxon>Ecdysozoa</taxon>
        <taxon>Arthropoda</taxon>
        <taxon>Hexapoda</taxon>
        <taxon>Insecta</taxon>
        <taxon>Pterygota</taxon>
        <taxon>Neoptera</taxon>
        <taxon>Paraneoptera</taxon>
        <taxon>Hemiptera</taxon>
        <taxon>Auchenorrhyncha</taxon>
        <taxon>Membracoidea</taxon>
        <taxon>Cicadellidae</taxon>
        <taxon>Cicadellinae</taxon>
        <taxon>Proconiini</taxon>
        <taxon>Cuerna</taxon>
    </lineage>
</organism>
<evidence type="ECO:0000256" key="3">
    <source>
        <dbReference type="ARBA" id="ARBA00022946"/>
    </source>
</evidence>
<evidence type="ECO:0000256" key="2">
    <source>
        <dbReference type="ARBA" id="ARBA00005556"/>
    </source>
</evidence>
<gene>
    <name evidence="8" type="ORF">g.49606</name>
</gene>
<feature type="non-terminal residue" evidence="8">
    <location>
        <position position="102"/>
    </location>
</feature>
<keyword evidence="4" id="KW-0689">Ribosomal protein</keyword>
<reference evidence="8" key="1">
    <citation type="submission" date="2015-11" db="EMBL/GenBank/DDBJ databases">
        <title>De novo transcriptome assembly of four potential Pierce s Disease insect vectors from Arizona vineyards.</title>
        <authorList>
            <person name="Tassone E.E."/>
        </authorList>
    </citation>
    <scope>NUCLEOTIDE SEQUENCE</scope>
</reference>
<evidence type="ECO:0000256" key="7">
    <source>
        <dbReference type="ARBA" id="ARBA00035189"/>
    </source>
</evidence>
<feature type="non-terminal residue" evidence="8">
    <location>
        <position position="1"/>
    </location>
</feature>
<comment type="subcellular location">
    <subcellularLocation>
        <location evidence="1">Mitochondrion</location>
    </subcellularLocation>
</comment>
<evidence type="ECO:0000256" key="5">
    <source>
        <dbReference type="ARBA" id="ARBA00023128"/>
    </source>
</evidence>
<sequence>KKVLPIRLAPLLSRTKSTNIALTDDESTYVSFHEPQPVPYECTKPLPVQTQKENTSILKTNLSDDLKQVFRPKHSALIADELAALTYTTKHRWFPRQRDRKA</sequence>
<dbReference type="PANTHER" id="PTHR13450">
    <property type="entry name" value="MITOCHONDRIAL 39S RIBOSOMAL PROTEIN L42"/>
    <property type="match status" value="1"/>
</dbReference>
<dbReference type="AlphaFoldDB" id="A0A1B6G6G3"/>
<evidence type="ECO:0000313" key="8">
    <source>
        <dbReference type="EMBL" id="JAS58028.1"/>
    </source>
</evidence>
<dbReference type="PANTHER" id="PTHR13450:SF4">
    <property type="entry name" value="LARGE RIBOSOMAL SUBUNIT PROTEIN ML42"/>
    <property type="match status" value="1"/>
</dbReference>
<comment type="similarity">
    <text evidence="2">Belongs to the mitochondrion-specific ribosomal protein mL42 family.</text>
</comment>
<evidence type="ECO:0000256" key="4">
    <source>
        <dbReference type="ARBA" id="ARBA00022980"/>
    </source>
</evidence>
<evidence type="ECO:0000256" key="6">
    <source>
        <dbReference type="ARBA" id="ARBA00023274"/>
    </source>
</evidence>
<keyword evidence="5" id="KW-0496">Mitochondrion</keyword>